<accession>A0AA39WR70</accession>
<evidence type="ECO:0000313" key="2">
    <source>
        <dbReference type="Proteomes" id="UP001175000"/>
    </source>
</evidence>
<dbReference type="AlphaFoldDB" id="A0AA39WR70"/>
<proteinExistence type="predicted"/>
<comment type="caution">
    <text evidence="1">The sequence shown here is derived from an EMBL/GenBank/DDBJ whole genome shotgun (WGS) entry which is preliminary data.</text>
</comment>
<organism evidence="1 2">
    <name type="scientific">Immersiella caudata</name>
    <dbReference type="NCBI Taxonomy" id="314043"/>
    <lineage>
        <taxon>Eukaryota</taxon>
        <taxon>Fungi</taxon>
        <taxon>Dikarya</taxon>
        <taxon>Ascomycota</taxon>
        <taxon>Pezizomycotina</taxon>
        <taxon>Sordariomycetes</taxon>
        <taxon>Sordariomycetidae</taxon>
        <taxon>Sordariales</taxon>
        <taxon>Lasiosphaeriaceae</taxon>
        <taxon>Immersiella</taxon>
    </lineage>
</organism>
<gene>
    <name evidence="1" type="ORF">B0T14DRAFT_217154</name>
</gene>
<dbReference type="EMBL" id="JAULSU010000004">
    <property type="protein sequence ID" value="KAK0619860.1"/>
    <property type="molecule type" value="Genomic_DNA"/>
</dbReference>
<evidence type="ECO:0000313" key="1">
    <source>
        <dbReference type="EMBL" id="KAK0619860.1"/>
    </source>
</evidence>
<protein>
    <submittedName>
        <fullName evidence="1">Uncharacterized protein</fullName>
    </submittedName>
</protein>
<reference evidence="1" key="1">
    <citation type="submission" date="2023-06" db="EMBL/GenBank/DDBJ databases">
        <title>Genome-scale phylogeny and comparative genomics of the fungal order Sordariales.</title>
        <authorList>
            <consortium name="Lawrence Berkeley National Laboratory"/>
            <person name="Hensen N."/>
            <person name="Bonometti L."/>
            <person name="Westerberg I."/>
            <person name="Brannstrom I.O."/>
            <person name="Guillou S."/>
            <person name="Cros-Aarteil S."/>
            <person name="Calhoun S."/>
            <person name="Haridas S."/>
            <person name="Kuo A."/>
            <person name="Mondo S."/>
            <person name="Pangilinan J."/>
            <person name="Riley R."/>
            <person name="Labutti K."/>
            <person name="Andreopoulos B."/>
            <person name="Lipzen A."/>
            <person name="Chen C."/>
            <person name="Yanf M."/>
            <person name="Daum C."/>
            <person name="Ng V."/>
            <person name="Clum A."/>
            <person name="Steindorff A."/>
            <person name="Ohm R."/>
            <person name="Martin F."/>
            <person name="Silar P."/>
            <person name="Natvig D."/>
            <person name="Lalanne C."/>
            <person name="Gautier V."/>
            <person name="Ament-Velasquez S.L."/>
            <person name="Kruys A."/>
            <person name="Hutchinson M.I."/>
            <person name="Powell A.J."/>
            <person name="Barry K."/>
            <person name="Miller A.N."/>
            <person name="Grigoriev I.V."/>
            <person name="Debuchy R."/>
            <person name="Gladieux P."/>
            <person name="Thoren M.H."/>
            <person name="Johannesson H."/>
        </authorList>
    </citation>
    <scope>NUCLEOTIDE SEQUENCE</scope>
    <source>
        <strain evidence="1">CBS 606.72</strain>
    </source>
</reference>
<keyword evidence="2" id="KW-1185">Reference proteome</keyword>
<dbReference type="Proteomes" id="UP001175000">
    <property type="component" value="Unassembled WGS sequence"/>
</dbReference>
<sequence>MLHSVLQVLHDALLSDHLLDLRLRLRVEGIRVEHLNLLVARRPFSPLPIVTLRPNLCELPWVVQGRRQLWSLSAQLGPEVRVTENLQADELGILLRRWSSRPAPTGTLLRRCVGAVGGNSGGPAQFPNVQGQHLPIAYLQLRQRFRVVGDKLAVVVQVLRTRLEPSLCVNGASERVNRHVWVDLERQEVLVVAMCGLGERDAQRDAPAQNASQWADNRVKLGSRLFAGDLHREYEDRLPVCK</sequence>
<name>A0AA39WR70_9PEZI</name>